<dbReference type="Proteomes" id="UP001234787">
    <property type="component" value="Unassembled WGS sequence"/>
</dbReference>
<evidence type="ECO:0000256" key="1">
    <source>
        <dbReference type="SAM" id="MobiDB-lite"/>
    </source>
</evidence>
<dbReference type="GO" id="GO:0036396">
    <property type="term" value="C:RNA N6-methyladenosine methyltransferase complex"/>
    <property type="evidence" value="ECO:0007669"/>
    <property type="project" value="TreeGrafter"/>
</dbReference>
<gene>
    <name evidence="2" type="ORF">SUGI_1512350</name>
</gene>
<dbReference type="InterPro" id="IPR026736">
    <property type="entry name" value="Virilizer"/>
</dbReference>
<proteinExistence type="predicted"/>
<evidence type="ECO:0000313" key="3">
    <source>
        <dbReference type="Proteomes" id="UP001234787"/>
    </source>
</evidence>
<organism evidence="2 3">
    <name type="scientific">Cryptomeria japonica</name>
    <name type="common">Japanese cedar</name>
    <name type="synonym">Cupressus japonica</name>
    <dbReference type="NCBI Taxonomy" id="3369"/>
    <lineage>
        <taxon>Eukaryota</taxon>
        <taxon>Viridiplantae</taxon>
        <taxon>Streptophyta</taxon>
        <taxon>Embryophyta</taxon>
        <taxon>Tracheophyta</taxon>
        <taxon>Spermatophyta</taxon>
        <taxon>Pinopsida</taxon>
        <taxon>Pinidae</taxon>
        <taxon>Conifers II</taxon>
        <taxon>Cupressales</taxon>
        <taxon>Cupressaceae</taxon>
        <taxon>Cryptomeria</taxon>
    </lineage>
</organism>
<comment type="caution">
    <text evidence="2">The sequence shown here is derived from an EMBL/GenBank/DDBJ whole genome shotgun (WGS) entry which is preliminary data.</text>
</comment>
<reference evidence="2" key="1">
    <citation type="submission" date="2022-12" db="EMBL/GenBank/DDBJ databases">
        <title>Chromosome-Level Genome Assembly of Japanese Cedar (Cryptomeriajaponica D. Don).</title>
        <authorList>
            <person name="Fujino T."/>
            <person name="Yamaguchi K."/>
            <person name="Yokoyama T."/>
            <person name="Hamanaka T."/>
            <person name="Harazono Y."/>
            <person name="Kamada H."/>
            <person name="Kobayashi W."/>
            <person name="Ujino-Ihara T."/>
            <person name="Uchiyama K."/>
            <person name="Matsumoto A."/>
            <person name="Izuno A."/>
            <person name="Tsumura Y."/>
            <person name="Toyoda A."/>
            <person name="Shigenobu S."/>
            <person name="Moriguchi Y."/>
            <person name="Ueno S."/>
            <person name="Kasahara M."/>
        </authorList>
    </citation>
    <scope>NUCLEOTIDE SEQUENCE</scope>
</reference>
<feature type="compositionally biased region" description="Polar residues" evidence="1">
    <location>
        <begin position="232"/>
        <end position="259"/>
    </location>
</feature>
<name>A0AAD3NUR2_CRYJA</name>
<dbReference type="PANTHER" id="PTHR23185">
    <property type="entry name" value="PROTEIN VIRILIZER HOMOLOG"/>
    <property type="match status" value="1"/>
</dbReference>
<feature type="compositionally biased region" description="Basic and acidic residues" evidence="1">
    <location>
        <begin position="1"/>
        <end position="15"/>
    </location>
</feature>
<dbReference type="PANTHER" id="PTHR23185:SF0">
    <property type="entry name" value="PROTEIN VIRILIZER HOMOLOG"/>
    <property type="match status" value="1"/>
</dbReference>
<evidence type="ECO:0000313" key="2">
    <source>
        <dbReference type="EMBL" id="GLJ59522.1"/>
    </source>
</evidence>
<dbReference type="GO" id="GO:0003723">
    <property type="term" value="F:RNA binding"/>
    <property type="evidence" value="ECO:0007669"/>
    <property type="project" value="TreeGrafter"/>
</dbReference>
<dbReference type="AlphaFoldDB" id="A0AAD3NUR2"/>
<feature type="compositionally biased region" description="Acidic residues" evidence="1">
    <location>
        <begin position="18"/>
        <end position="29"/>
    </location>
</feature>
<feature type="region of interest" description="Disordered" evidence="1">
    <location>
        <begin position="214"/>
        <end position="265"/>
    </location>
</feature>
<protein>
    <submittedName>
        <fullName evidence="2">Uncharacterized protein</fullName>
    </submittedName>
</protein>
<keyword evidence="3" id="KW-1185">Reference proteome</keyword>
<sequence>TKRSIKEESIKRSNENIDNNDNDEQSNDDYNDREFREWSFNAEAYPTKPLIYFADPAMTLQERSLLLHEIESNFDEYKEVVEKEIEKVKEMFGVLNCTDDLKSDDWVTLIEDLTNDIANMSLSRIVGNEEMLNFLVKQICHAVSTLLKAGIPQKVLRLYDQDQMSLPLRLLIFKCLNTVCDTVAGVTHMINHKYYWIDSSFSIENMRKQISERENLRKCNTQDTGEPVSKFETASSDDNNQYQSENDNSNHFTTSQRRQNSPEKMVSDALVDNDNLLTCYQYMVLILLSQPTTRMTISIGNLIKKIRLFQNFSNLTALITEDPEESEDSVFDSHKPDKLEQDNIEQSLLIIQDIVNLTKDGCASIMQPVRYLPAKILFQIKPNPMDNYLAIYKWLKHFNILECLNTMINIPQIDSMSTGEIERTIRLQSLCVVFIQQILDSHRGTQFFLSGNNCEITANILRSLAEKQPLKKASHWRLSDGMDNCLSAALCREGSLLTKSCHDMSLRLAYSFKIFSCIDKLFHFHREIMSKRKESSLYDPEKVLHQLYIMSEHPYGLAAIVKHFSCIGNLDCLLRFLDMPEYHKQLEFVKETSIDYAIELIGTFFRLNNNVLEIADEYLDTLVELCKTKDKSLSVRIKSLLPWLSPFDTDQPFPLITYSEETFNQLTRVIRKSVPNYSIPFAKGLDFELPPQMITAVRILRQLCIPPQVEHFIEATFDMFSIQKLTTTQAKSPSFMAFVDSLPHQQNHNQSWNLNIQISRNNGFNGLSEDSIPDQLTQISNTFKLYKPYDESICGELKHHYAIMQVFEERGSKTSLEYSTRTSWKLSSPDLSECSFKWF</sequence>
<feature type="non-terminal residue" evidence="2">
    <location>
        <position position="839"/>
    </location>
</feature>
<dbReference type="EMBL" id="BSEH01001002">
    <property type="protein sequence ID" value="GLJ59522.1"/>
    <property type="molecule type" value="Genomic_DNA"/>
</dbReference>
<feature type="region of interest" description="Disordered" evidence="1">
    <location>
        <begin position="1"/>
        <end position="30"/>
    </location>
</feature>
<accession>A0AAD3NUR2</accession>